<reference evidence="2 3" key="1">
    <citation type="submission" date="2020-04" db="EMBL/GenBank/DDBJ databases">
        <title>Flammeovirga sp. SR4, a novel species isolated from seawater.</title>
        <authorList>
            <person name="Wang X."/>
        </authorList>
    </citation>
    <scope>NUCLEOTIDE SEQUENCE [LARGE SCALE GENOMIC DNA]</scope>
    <source>
        <strain evidence="2 3">ATCC 23126</strain>
    </source>
</reference>
<dbReference type="GO" id="GO:0030246">
    <property type="term" value="F:carbohydrate binding"/>
    <property type="evidence" value="ECO:0007669"/>
    <property type="project" value="InterPro"/>
</dbReference>
<sequence>MINDFYKVACMTFLMLIIGVSVGFGQVYTMEAEDADLTNAGVNASGGGCANKSGSGLVFMRGTTAGDGDRVLAFNSIDAPSTGKYTMKLTYFASKESKLELVVNGGTKTVLSDFELTGFCYEGPSNVYSFEIDLNEGANNTITMSPVEGVTSPYLDKLEIFSTD</sequence>
<evidence type="ECO:0000313" key="3">
    <source>
        <dbReference type="Proteomes" id="UP000576082"/>
    </source>
</evidence>
<feature type="domain" description="CBM6" evidence="1">
    <location>
        <begin position="28"/>
        <end position="161"/>
    </location>
</feature>
<dbReference type="PROSITE" id="PS51175">
    <property type="entry name" value="CBM6"/>
    <property type="match status" value="1"/>
</dbReference>
<dbReference type="Gene3D" id="2.60.120.260">
    <property type="entry name" value="Galactose-binding domain-like"/>
    <property type="match status" value="1"/>
</dbReference>
<protein>
    <recommendedName>
        <fullName evidence="1">CBM6 domain-containing protein</fullName>
    </recommendedName>
</protein>
<comment type="caution">
    <text evidence="2">The sequence shown here is derived from an EMBL/GenBank/DDBJ whole genome shotgun (WGS) entry which is preliminary data.</text>
</comment>
<dbReference type="AlphaFoldDB" id="A0A7X9X9S0"/>
<organism evidence="2 3">
    <name type="scientific">Flammeovirga aprica JL-4</name>
    <dbReference type="NCBI Taxonomy" id="694437"/>
    <lineage>
        <taxon>Bacteria</taxon>
        <taxon>Pseudomonadati</taxon>
        <taxon>Bacteroidota</taxon>
        <taxon>Cytophagia</taxon>
        <taxon>Cytophagales</taxon>
        <taxon>Flammeovirgaceae</taxon>
        <taxon>Flammeovirga</taxon>
    </lineage>
</organism>
<keyword evidence="3" id="KW-1185">Reference proteome</keyword>
<name>A0A7X9X9S0_9BACT</name>
<dbReference type="EMBL" id="JABANE010000033">
    <property type="protein sequence ID" value="NME69040.1"/>
    <property type="molecule type" value="Genomic_DNA"/>
</dbReference>
<dbReference type="RefSeq" id="WP_169657327.1">
    <property type="nucleotide sequence ID" value="NZ_JABANE010000033.1"/>
</dbReference>
<accession>A0A7X9X9S0</accession>
<evidence type="ECO:0000313" key="2">
    <source>
        <dbReference type="EMBL" id="NME69040.1"/>
    </source>
</evidence>
<evidence type="ECO:0000259" key="1">
    <source>
        <dbReference type="PROSITE" id="PS51175"/>
    </source>
</evidence>
<gene>
    <name evidence="2" type="ORF">HHU12_13785</name>
</gene>
<dbReference type="Proteomes" id="UP000576082">
    <property type="component" value="Unassembled WGS sequence"/>
</dbReference>
<dbReference type="InterPro" id="IPR005084">
    <property type="entry name" value="CBM6"/>
</dbReference>
<proteinExistence type="predicted"/>